<comment type="similarity">
    <text evidence="8">Belongs to the major facilitator superfamily. Proton-dependent oligopeptide transporter (POT/PTR) (TC 2.A.17) family.</text>
</comment>
<evidence type="ECO:0000259" key="11">
    <source>
        <dbReference type="PROSITE" id="PS50850"/>
    </source>
</evidence>
<dbReference type="GO" id="GO:0005886">
    <property type="term" value="C:plasma membrane"/>
    <property type="evidence" value="ECO:0007669"/>
    <property type="project" value="UniProtKB-SubCell"/>
</dbReference>
<evidence type="ECO:0000256" key="8">
    <source>
        <dbReference type="RuleBase" id="RU003755"/>
    </source>
</evidence>
<dbReference type="GO" id="GO:0006857">
    <property type="term" value="P:oligopeptide transport"/>
    <property type="evidence" value="ECO:0007669"/>
    <property type="project" value="InterPro"/>
</dbReference>
<evidence type="ECO:0000256" key="9">
    <source>
        <dbReference type="SAM" id="MobiDB-lite"/>
    </source>
</evidence>
<feature type="transmembrane region" description="Helical" evidence="10">
    <location>
        <begin position="469"/>
        <end position="490"/>
    </location>
</feature>
<protein>
    <submittedName>
        <fullName evidence="12">MFS transporter</fullName>
    </submittedName>
</protein>
<comment type="subcellular location">
    <subcellularLocation>
        <location evidence="1">Cell membrane</location>
        <topology evidence="1">Multi-pass membrane protein</topology>
    </subcellularLocation>
    <subcellularLocation>
        <location evidence="8">Membrane</location>
        <topology evidence="8">Multi-pass membrane protein</topology>
    </subcellularLocation>
</comment>
<dbReference type="PANTHER" id="PTHR23517:SF15">
    <property type="entry name" value="PROTON-DEPENDENT OLIGOPEPTIDE FAMILY TRANSPORT PROTEIN"/>
    <property type="match status" value="1"/>
</dbReference>
<dbReference type="RefSeq" id="WP_130964649.1">
    <property type="nucleotide sequence ID" value="NZ_SIRT01000009.1"/>
</dbReference>
<dbReference type="InterPro" id="IPR005279">
    <property type="entry name" value="Dipep/tripep_permease"/>
</dbReference>
<dbReference type="Pfam" id="PF00854">
    <property type="entry name" value="PTR2"/>
    <property type="match status" value="1"/>
</dbReference>
<dbReference type="InterPro" id="IPR050171">
    <property type="entry name" value="MFS_Transporters"/>
</dbReference>
<dbReference type="PROSITE" id="PS01023">
    <property type="entry name" value="PTR2_2"/>
    <property type="match status" value="1"/>
</dbReference>
<dbReference type="InterPro" id="IPR036259">
    <property type="entry name" value="MFS_trans_sf"/>
</dbReference>
<dbReference type="NCBIfam" id="TIGR00924">
    <property type="entry name" value="yjdL_sub1_fam"/>
    <property type="match status" value="1"/>
</dbReference>
<dbReference type="InterPro" id="IPR020846">
    <property type="entry name" value="MFS_dom"/>
</dbReference>
<evidence type="ECO:0000313" key="12">
    <source>
        <dbReference type="EMBL" id="TBN02695.1"/>
    </source>
</evidence>
<evidence type="ECO:0000256" key="1">
    <source>
        <dbReference type="ARBA" id="ARBA00004651"/>
    </source>
</evidence>
<evidence type="ECO:0000313" key="13">
    <source>
        <dbReference type="Proteomes" id="UP000291142"/>
    </source>
</evidence>
<evidence type="ECO:0000256" key="4">
    <source>
        <dbReference type="ARBA" id="ARBA00022692"/>
    </source>
</evidence>
<evidence type="ECO:0000256" key="3">
    <source>
        <dbReference type="ARBA" id="ARBA00022475"/>
    </source>
</evidence>
<dbReference type="GO" id="GO:1904680">
    <property type="term" value="F:peptide transmembrane transporter activity"/>
    <property type="evidence" value="ECO:0007669"/>
    <property type="project" value="InterPro"/>
</dbReference>
<keyword evidence="7 10" id="KW-0472">Membrane</keyword>
<feature type="transmembrane region" description="Helical" evidence="10">
    <location>
        <begin position="97"/>
        <end position="121"/>
    </location>
</feature>
<dbReference type="SUPFAM" id="SSF103473">
    <property type="entry name" value="MFS general substrate transporter"/>
    <property type="match status" value="2"/>
</dbReference>
<feature type="transmembrane region" description="Helical" evidence="10">
    <location>
        <begin position="70"/>
        <end position="88"/>
    </location>
</feature>
<evidence type="ECO:0000256" key="2">
    <source>
        <dbReference type="ARBA" id="ARBA00022448"/>
    </source>
</evidence>
<feature type="transmembrane region" description="Helical" evidence="10">
    <location>
        <begin position="338"/>
        <end position="360"/>
    </location>
</feature>
<feature type="transmembrane region" description="Helical" evidence="10">
    <location>
        <begin position="405"/>
        <end position="430"/>
    </location>
</feature>
<feature type="region of interest" description="Disordered" evidence="9">
    <location>
        <begin position="504"/>
        <end position="524"/>
    </location>
</feature>
<feature type="compositionally biased region" description="Acidic residues" evidence="9">
    <location>
        <begin position="512"/>
        <end position="524"/>
    </location>
</feature>
<feature type="transmembrane region" description="Helical" evidence="10">
    <location>
        <begin position="437"/>
        <end position="457"/>
    </location>
</feature>
<dbReference type="Proteomes" id="UP000291142">
    <property type="component" value="Unassembled WGS sequence"/>
</dbReference>
<dbReference type="OrthoDB" id="9772725at2"/>
<evidence type="ECO:0000256" key="6">
    <source>
        <dbReference type="ARBA" id="ARBA00022989"/>
    </source>
</evidence>
<feature type="transmembrane region" description="Helical" evidence="10">
    <location>
        <begin position="158"/>
        <end position="180"/>
    </location>
</feature>
<dbReference type="PROSITE" id="PS01022">
    <property type="entry name" value="PTR2_1"/>
    <property type="match status" value="1"/>
</dbReference>
<keyword evidence="4 8" id="KW-0812">Transmembrane</keyword>
<feature type="transmembrane region" description="Helical" evidence="10">
    <location>
        <begin position="127"/>
        <end position="146"/>
    </location>
</feature>
<keyword evidence="2 8" id="KW-0813">Transport</keyword>
<dbReference type="InterPro" id="IPR018456">
    <property type="entry name" value="PTR2_symporter_CS"/>
</dbReference>
<dbReference type="Gene3D" id="1.20.1250.20">
    <property type="entry name" value="MFS general substrate transporter like domains"/>
    <property type="match status" value="1"/>
</dbReference>
<feature type="transmembrane region" description="Helical" evidence="10">
    <location>
        <begin position="242"/>
        <end position="259"/>
    </location>
</feature>
<keyword evidence="3" id="KW-1003">Cell membrane</keyword>
<keyword evidence="13" id="KW-1185">Reference proteome</keyword>
<name>A0A4Q9FCP4_9FLAO</name>
<feature type="transmembrane region" description="Helical" evidence="10">
    <location>
        <begin position="265"/>
        <end position="281"/>
    </location>
</feature>
<keyword evidence="5" id="KW-0571">Peptide transport</keyword>
<proteinExistence type="inferred from homology"/>
<keyword evidence="6 10" id="KW-1133">Transmembrane helix</keyword>
<evidence type="ECO:0000256" key="10">
    <source>
        <dbReference type="SAM" id="Phobius"/>
    </source>
</evidence>
<dbReference type="EMBL" id="SIRT01000009">
    <property type="protein sequence ID" value="TBN02695.1"/>
    <property type="molecule type" value="Genomic_DNA"/>
</dbReference>
<evidence type="ECO:0000256" key="7">
    <source>
        <dbReference type="ARBA" id="ARBA00023136"/>
    </source>
</evidence>
<keyword evidence="5" id="KW-0653">Protein transport</keyword>
<accession>A0A4Q9FCP4</accession>
<dbReference type="CDD" id="cd17346">
    <property type="entry name" value="MFS_DtpA_like"/>
    <property type="match status" value="1"/>
</dbReference>
<dbReference type="InterPro" id="IPR000109">
    <property type="entry name" value="POT_fam"/>
</dbReference>
<dbReference type="PROSITE" id="PS50850">
    <property type="entry name" value="MFS"/>
    <property type="match status" value="1"/>
</dbReference>
<dbReference type="PANTHER" id="PTHR23517">
    <property type="entry name" value="RESISTANCE PROTEIN MDTM, PUTATIVE-RELATED-RELATED"/>
    <property type="match status" value="1"/>
</dbReference>
<feature type="transmembrane region" description="Helical" evidence="10">
    <location>
        <begin position="293"/>
        <end position="310"/>
    </location>
</feature>
<feature type="transmembrane region" description="Helical" evidence="10">
    <location>
        <begin position="372"/>
        <end position="393"/>
    </location>
</feature>
<feature type="domain" description="Major facilitator superfamily (MFS) profile" evidence="11">
    <location>
        <begin position="19"/>
        <end position="495"/>
    </location>
</feature>
<organism evidence="12 13">
    <name type="scientific">Hyunsoonleella flava</name>
    <dbReference type="NCBI Taxonomy" id="2527939"/>
    <lineage>
        <taxon>Bacteria</taxon>
        <taxon>Pseudomonadati</taxon>
        <taxon>Bacteroidota</taxon>
        <taxon>Flavobacteriia</taxon>
        <taxon>Flavobacteriales</taxon>
        <taxon>Flavobacteriaceae</taxon>
    </lineage>
</organism>
<dbReference type="AlphaFoldDB" id="A0A4Q9FCP4"/>
<gene>
    <name evidence="12" type="ORF">EYD45_11245</name>
</gene>
<sequence>MATSTLKPHQRELFGQPIGLYILFLTEMWERFSYYGMRALLVLYMTTSTLGDDARGAGLGWTSKEALALYGWYTMLVYVMSIPGGMIADKLIGQKKAVLWGAIVLCLGHGVLVLTDIWAFYTGLGLVILGVGLLKPNISTMVGGLYKEGDIRRDKGFSIFYIGINLGSLLATMIVGLVVAEWGWHAGFGLAGIVMVLGLINYIAGQKYLTQVGNYEPPKADDADEVSYGKLYSKLFSSPKQLSIAGVLLAASLVGWYFMDWGYGLLFVFLTAIAALLMMIYKELETQVYKDRFLVLLLSFIMVIIFWGAFEQAGGLMNLYTESNTDRNFFGLFEIPTVMFQSLNAGFIIMFATLVASIWAKRKLKGKEASSLFKMALGIIIMGFGFLFMVFAAMEFQKSGTSSMIWLVLAYLFHTIGELCISPVALSFITKLAPIKYASLMMGVYFASTGLGNKVAGIVGESASDYGEYAVFLGILIFTVIIGGLFILLLKPLKRLTHGAEDNERMMHNDETEGFELADPEIND</sequence>
<comment type="caution">
    <text evidence="12">The sequence shown here is derived from an EMBL/GenBank/DDBJ whole genome shotgun (WGS) entry which is preliminary data.</text>
</comment>
<feature type="transmembrane region" description="Helical" evidence="10">
    <location>
        <begin position="186"/>
        <end position="204"/>
    </location>
</feature>
<reference evidence="12 13" key="1">
    <citation type="submission" date="2019-02" db="EMBL/GenBank/DDBJ databases">
        <title>Hyunsoonleella sp., isolated from marine sediment.</title>
        <authorList>
            <person name="Liu B.-T."/>
        </authorList>
    </citation>
    <scope>NUCLEOTIDE SEQUENCE [LARGE SCALE GENOMIC DNA]</scope>
    <source>
        <strain evidence="12 13">T58</strain>
    </source>
</reference>
<evidence type="ECO:0000256" key="5">
    <source>
        <dbReference type="ARBA" id="ARBA00022856"/>
    </source>
</evidence>
<feature type="transmembrane region" description="Helical" evidence="10">
    <location>
        <begin position="32"/>
        <end position="50"/>
    </location>
</feature>